<organism evidence="2 3">
    <name type="scientific">Streptomyces iconiensis</name>
    <dbReference type="NCBI Taxonomy" id="1384038"/>
    <lineage>
        <taxon>Bacteria</taxon>
        <taxon>Bacillati</taxon>
        <taxon>Actinomycetota</taxon>
        <taxon>Actinomycetes</taxon>
        <taxon>Kitasatosporales</taxon>
        <taxon>Streptomycetaceae</taxon>
        <taxon>Streptomyces</taxon>
    </lineage>
</organism>
<feature type="signal peptide" evidence="1">
    <location>
        <begin position="1"/>
        <end position="28"/>
    </location>
</feature>
<accession>A0ABT6ZYD0</accession>
<proteinExistence type="predicted"/>
<sequence length="155" mass="16992">MKHRTHRHGKAVAAACALAITTGGLAAAAGTASADTPTPRRAAAVPLAEVKKTKCYTRSDSDITAGCASSKKNRTFTWFDTDGDDIGIVDRYRNGRSTKVRLKVEGYKVRNYSSKGKSLRVVDANFKENREVRIKVCTSFSKKAKCSGWSDWDWT</sequence>
<dbReference type="Proteomes" id="UP001214441">
    <property type="component" value="Unassembled WGS sequence"/>
</dbReference>
<gene>
    <name evidence="2" type="ORF">NMN56_019290</name>
</gene>
<name>A0ABT6ZYD0_9ACTN</name>
<reference evidence="2 3" key="1">
    <citation type="submission" date="2023-05" db="EMBL/GenBank/DDBJ databases">
        <title>Streptantibioticus silvisoli sp. nov., acidotolerant actinomycetes 1 from pine litter.</title>
        <authorList>
            <person name="Swiecimska M."/>
            <person name="Golinska P."/>
            <person name="Sangal V."/>
            <person name="Wachnowicz B."/>
            <person name="Goodfellow M."/>
        </authorList>
    </citation>
    <scope>NUCLEOTIDE SEQUENCE [LARGE SCALE GENOMIC DNA]</scope>
    <source>
        <strain evidence="2 3">DSM 42109</strain>
    </source>
</reference>
<evidence type="ECO:0008006" key="4">
    <source>
        <dbReference type="Google" id="ProtNLM"/>
    </source>
</evidence>
<protein>
    <recommendedName>
        <fullName evidence="4">Secreted protein</fullName>
    </recommendedName>
</protein>
<evidence type="ECO:0000313" key="2">
    <source>
        <dbReference type="EMBL" id="MDJ1134075.1"/>
    </source>
</evidence>
<evidence type="ECO:0000256" key="1">
    <source>
        <dbReference type="SAM" id="SignalP"/>
    </source>
</evidence>
<dbReference type="RefSeq" id="WP_274046108.1">
    <property type="nucleotide sequence ID" value="NZ_JANCPR020000018.1"/>
</dbReference>
<comment type="caution">
    <text evidence="2">The sequence shown here is derived from an EMBL/GenBank/DDBJ whole genome shotgun (WGS) entry which is preliminary data.</text>
</comment>
<keyword evidence="1" id="KW-0732">Signal</keyword>
<dbReference type="EMBL" id="JANCPR020000018">
    <property type="protein sequence ID" value="MDJ1134075.1"/>
    <property type="molecule type" value="Genomic_DNA"/>
</dbReference>
<evidence type="ECO:0000313" key="3">
    <source>
        <dbReference type="Proteomes" id="UP001214441"/>
    </source>
</evidence>
<keyword evidence="3" id="KW-1185">Reference proteome</keyword>
<feature type="chain" id="PRO_5045604877" description="Secreted protein" evidence="1">
    <location>
        <begin position="29"/>
        <end position="155"/>
    </location>
</feature>